<dbReference type="PANTHER" id="PTHR34219">
    <property type="entry name" value="IRON-REGULATED INNER MEMBRANE PROTEIN-RELATED"/>
    <property type="match status" value="1"/>
</dbReference>
<name>A0A059FZQ8_9PROT</name>
<dbReference type="AlphaFoldDB" id="A0A059FZQ8"/>
<dbReference type="OrthoDB" id="7328956at2"/>
<feature type="transmembrane region" description="Helical" evidence="1">
    <location>
        <begin position="130"/>
        <end position="157"/>
    </location>
</feature>
<proteinExistence type="predicted"/>
<dbReference type="Proteomes" id="UP000025061">
    <property type="component" value="Unassembled WGS sequence"/>
</dbReference>
<dbReference type="RefSeq" id="WP_011646072.1">
    <property type="nucleotide sequence ID" value="NZ_ARYI01000001.1"/>
</dbReference>
<keyword evidence="3" id="KW-1185">Reference proteome</keyword>
<feature type="transmembrane region" description="Helical" evidence="1">
    <location>
        <begin position="320"/>
        <end position="341"/>
    </location>
</feature>
<dbReference type="InterPro" id="IPR005625">
    <property type="entry name" value="PepSY-ass_TM"/>
</dbReference>
<dbReference type="PATRIC" id="fig|1280951.3.peg.6"/>
<feature type="transmembrane region" description="Helical" evidence="1">
    <location>
        <begin position="7"/>
        <end position="31"/>
    </location>
</feature>
<keyword evidence="1" id="KW-0812">Transmembrane</keyword>
<keyword evidence="1" id="KW-1133">Transmembrane helix</keyword>
<organism evidence="2 3">
    <name type="scientific">Hyphomonas hirschiana VP5</name>
    <dbReference type="NCBI Taxonomy" id="1280951"/>
    <lineage>
        <taxon>Bacteria</taxon>
        <taxon>Pseudomonadati</taxon>
        <taxon>Pseudomonadota</taxon>
        <taxon>Alphaproteobacteria</taxon>
        <taxon>Hyphomonadales</taxon>
        <taxon>Hyphomonadaceae</taxon>
        <taxon>Hyphomonas</taxon>
    </lineage>
</organism>
<dbReference type="PANTHER" id="PTHR34219:SF3">
    <property type="entry name" value="BLL7967 PROTEIN"/>
    <property type="match status" value="1"/>
</dbReference>
<sequence>MLLLRTAHAWAGAVLSFLIAVLGLSGALLVFRKDYLRLVFPQAREGVSLAPETLGPVIGRIDAEHTSQGLQYISLAGPDFGLHKAVFKDGGGAYLDAQGNTLARWAKNGRPEDWLFDLHHYLLAGDTGKLIAGVAGGAAILLCLTGLIIVWPSLRMFAWRVWPKTAMRRDLLAQHRDLGVIFALPILLIVFTGFSMVYSGPVRATLNVLTASRPAPPPERPLAGAGTTDWTQVLTVAAERFPGAIPRLASPPRSEGAPASLRLRQPAEWHQNGRTYVFMDPATNLPTGTSDGMSATRADRIFNALYPLHSAGIGGRLYDLLSLFTGLALTILGLAGTWTFLRKPRRKKRKRAVTAA</sequence>
<feature type="transmembrane region" description="Helical" evidence="1">
    <location>
        <begin position="178"/>
        <end position="198"/>
    </location>
</feature>
<evidence type="ECO:0000313" key="2">
    <source>
        <dbReference type="EMBL" id="KCZ96019.1"/>
    </source>
</evidence>
<keyword evidence="1" id="KW-0472">Membrane</keyword>
<dbReference type="EMBL" id="ARYI01000001">
    <property type="protein sequence ID" value="KCZ96019.1"/>
    <property type="molecule type" value="Genomic_DNA"/>
</dbReference>
<protein>
    <submittedName>
        <fullName evidence="2">PepSY-associated TM helix domain-containing protein</fullName>
    </submittedName>
</protein>
<reference evidence="2 3" key="1">
    <citation type="submission" date="2013-04" db="EMBL/GenBank/DDBJ databases">
        <title>Hyphomonas hirschiana VP5 Genome Sequencing.</title>
        <authorList>
            <person name="Lai Q."/>
            <person name="Shao Z."/>
        </authorList>
    </citation>
    <scope>NUCLEOTIDE SEQUENCE [LARGE SCALE GENOMIC DNA]</scope>
    <source>
        <strain evidence="2 3">VP5</strain>
    </source>
</reference>
<gene>
    <name evidence="2" type="ORF">HHI_00030</name>
</gene>
<dbReference type="Pfam" id="PF03929">
    <property type="entry name" value="PepSY_TM"/>
    <property type="match status" value="1"/>
</dbReference>
<comment type="caution">
    <text evidence="2">The sequence shown here is derived from an EMBL/GenBank/DDBJ whole genome shotgun (WGS) entry which is preliminary data.</text>
</comment>
<accession>A0A059FZQ8</accession>
<evidence type="ECO:0000313" key="3">
    <source>
        <dbReference type="Proteomes" id="UP000025061"/>
    </source>
</evidence>
<evidence type="ECO:0000256" key="1">
    <source>
        <dbReference type="SAM" id="Phobius"/>
    </source>
</evidence>